<feature type="domain" description="Pyridoxamine 5'-phosphate oxidase Alr4036 family FMN-binding" evidence="1">
    <location>
        <begin position="7"/>
        <end position="102"/>
    </location>
</feature>
<evidence type="ECO:0000313" key="2">
    <source>
        <dbReference type="EMBL" id="KJA28370.1"/>
    </source>
</evidence>
<dbReference type="OrthoDB" id="434253at2759"/>
<dbReference type="InterPro" id="IPR024624">
    <property type="entry name" value="Pyridox_Oxase_Alr4036_FMN-bd"/>
</dbReference>
<evidence type="ECO:0000313" key="3">
    <source>
        <dbReference type="Proteomes" id="UP000054270"/>
    </source>
</evidence>
<dbReference type="EMBL" id="KN817521">
    <property type="protein sequence ID" value="KJA28370.1"/>
    <property type="molecule type" value="Genomic_DNA"/>
</dbReference>
<dbReference type="PANTHER" id="PTHR28243:SF1">
    <property type="entry name" value="PYRIDOXAMINE 5'-PHOSPHATE OXIDASE ALR4036 FAMILY FMN-BINDING DOMAIN-CONTAINING PROTEIN"/>
    <property type="match status" value="1"/>
</dbReference>
<dbReference type="AlphaFoldDB" id="A0A0D2Q9M4"/>
<dbReference type="Proteomes" id="UP000054270">
    <property type="component" value="Unassembled WGS sequence"/>
</dbReference>
<sequence>MASRIPGWKSAIEKVLNEYGEHTVIQIATLEKKSDRIVPRVRSHIFRSFLDCPMNAGLPLLLSSTDIRTPKVRQLTQDPSADIAWWIEPTKQQFRISCEIYLLPAPGHHLHAHFTDVLANANRETSLAQFKTHDWEETRQTMFKSMSAHMKASWCRPIPGSPLIDDPKKVTVDSWPERLEDPGSDVTEEGYAEGKRLWDIALDNFALVVIDPYEIDFVDLSLIPNERILFTKQKGSLGWWNEQKLVP</sequence>
<dbReference type="STRING" id="945553.A0A0D2Q9M4"/>
<proteinExistence type="predicted"/>
<organism evidence="2 3">
    <name type="scientific">Hypholoma sublateritium (strain FD-334 SS-4)</name>
    <dbReference type="NCBI Taxonomy" id="945553"/>
    <lineage>
        <taxon>Eukaryota</taxon>
        <taxon>Fungi</taxon>
        <taxon>Dikarya</taxon>
        <taxon>Basidiomycota</taxon>
        <taxon>Agaricomycotina</taxon>
        <taxon>Agaricomycetes</taxon>
        <taxon>Agaricomycetidae</taxon>
        <taxon>Agaricales</taxon>
        <taxon>Agaricineae</taxon>
        <taxon>Strophariaceae</taxon>
        <taxon>Hypholoma</taxon>
    </lineage>
</organism>
<accession>A0A0D2Q9M4</accession>
<dbReference type="PANTHER" id="PTHR28243">
    <property type="entry name" value="AGL049CP"/>
    <property type="match status" value="1"/>
</dbReference>
<dbReference type="Pfam" id="PF12766">
    <property type="entry name" value="Pyridox_oxase_2"/>
    <property type="match status" value="1"/>
</dbReference>
<reference evidence="3" key="1">
    <citation type="submission" date="2014-04" db="EMBL/GenBank/DDBJ databases">
        <title>Evolutionary Origins and Diversification of the Mycorrhizal Mutualists.</title>
        <authorList>
            <consortium name="DOE Joint Genome Institute"/>
            <consortium name="Mycorrhizal Genomics Consortium"/>
            <person name="Kohler A."/>
            <person name="Kuo A."/>
            <person name="Nagy L.G."/>
            <person name="Floudas D."/>
            <person name="Copeland A."/>
            <person name="Barry K.W."/>
            <person name="Cichocki N."/>
            <person name="Veneault-Fourrey C."/>
            <person name="LaButti K."/>
            <person name="Lindquist E.A."/>
            <person name="Lipzen A."/>
            <person name="Lundell T."/>
            <person name="Morin E."/>
            <person name="Murat C."/>
            <person name="Riley R."/>
            <person name="Ohm R."/>
            <person name="Sun H."/>
            <person name="Tunlid A."/>
            <person name="Henrissat B."/>
            <person name="Grigoriev I.V."/>
            <person name="Hibbett D.S."/>
            <person name="Martin F."/>
        </authorList>
    </citation>
    <scope>NUCLEOTIDE SEQUENCE [LARGE SCALE GENOMIC DNA]</scope>
    <source>
        <strain evidence="3">FD-334 SS-4</strain>
    </source>
</reference>
<dbReference type="Gene3D" id="2.30.110.10">
    <property type="entry name" value="Electron Transport, Fmn-binding Protein, Chain A"/>
    <property type="match status" value="1"/>
</dbReference>
<evidence type="ECO:0000259" key="1">
    <source>
        <dbReference type="Pfam" id="PF12766"/>
    </source>
</evidence>
<dbReference type="SUPFAM" id="SSF50475">
    <property type="entry name" value="FMN-binding split barrel"/>
    <property type="match status" value="1"/>
</dbReference>
<protein>
    <recommendedName>
        <fullName evidence="1">Pyridoxamine 5'-phosphate oxidase Alr4036 family FMN-binding domain-containing protein</fullName>
    </recommendedName>
</protein>
<dbReference type="GO" id="GO:0010181">
    <property type="term" value="F:FMN binding"/>
    <property type="evidence" value="ECO:0007669"/>
    <property type="project" value="InterPro"/>
</dbReference>
<dbReference type="OMA" id="LAWWIEG"/>
<keyword evidence="3" id="KW-1185">Reference proteome</keyword>
<dbReference type="InterPro" id="IPR012349">
    <property type="entry name" value="Split_barrel_FMN-bd"/>
</dbReference>
<gene>
    <name evidence="2" type="ORF">HYPSUDRAFT_129559</name>
</gene>
<name>A0A0D2Q9M4_HYPSF</name>